<evidence type="ECO:0008006" key="5">
    <source>
        <dbReference type="Google" id="ProtNLM"/>
    </source>
</evidence>
<name>A0A815W6J9_9BILA</name>
<keyword evidence="1" id="KW-0677">Repeat</keyword>
<dbReference type="Gene3D" id="2.30.30.140">
    <property type="match status" value="1"/>
</dbReference>
<reference evidence="3" key="1">
    <citation type="submission" date="2021-02" db="EMBL/GenBank/DDBJ databases">
        <authorList>
            <person name="Nowell W R."/>
        </authorList>
    </citation>
    <scope>NUCLEOTIDE SEQUENCE</scope>
</reference>
<dbReference type="GO" id="GO:0042393">
    <property type="term" value="F:histone binding"/>
    <property type="evidence" value="ECO:0007669"/>
    <property type="project" value="TreeGrafter"/>
</dbReference>
<protein>
    <recommendedName>
        <fullName evidence="5">F-box domain-containing protein</fullName>
    </recommendedName>
</protein>
<feature type="non-terminal residue" evidence="3">
    <location>
        <position position="1"/>
    </location>
</feature>
<dbReference type="Pfam" id="PF02820">
    <property type="entry name" value="MBT"/>
    <property type="match status" value="1"/>
</dbReference>
<dbReference type="GO" id="GO:0003682">
    <property type="term" value="F:chromatin binding"/>
    <property type="evidence" value="ECO:0007669"/>
    <property type="project" value="TreeGrafter"/>
</dbReference>
<comment type="caution">
    <text evidence="3">The sequence shown here is derived from an EMBL/GenBank/DDBJ whole genome shotgun (WGS) entry which is preliminary data.</text>
</comment>
<evidence type="ECO:0000313" key="3">
    <source>
        <dbReference type="EMBL" id="CAF1539617.1"/>
    </source>
</evidence>
<dbReference type="GO" id="GO:0005634">
    <property type="term" value="C:nucleus"/>
    <property type="evidence" value="ECO:0007669"/>
    <property type="project" value="InterPro"/>
</dbReference>
<dbReference type="InterPro" id="IPR004092">
    <property type="entry name" value="Mbt"/>
</dbReference>
<dbReference type="SMART" id="SM00561">
    <property type="entry name" value="MBT"/>
    <property type="match status" value="1"/>
</dbReference>
<dbReference type="GO" id="GO:0045892">
    <property type="term" value="P:negative regulation of DNA-templated transcription"/>
    <property type="evidence" value="ECO:0007669"/>
    <property type="project" value="TreeGrafter"/>
</dbReference>
<evidence type="ECO:0000256" key="2">
    <source>
        <dbReference type="PROSITE-ProRule" id="PRU00459"/>
    </source>
</evidence>
<sequence>CGQIIPSLSFYPGLTRKADIYEIYVENDSFAPASCFKSQPPKPKKNMFKKGQKLEAVDPRHSHIIRPATISNVTPDEPRIMISLNGWSSLNNFEVDYASREIFPVGWCQLVGIHLSKVGENCMFSFDEREKNALHCSLVSYVKIYFVILLIFFSFRSVFEDMSNEIFYEIFEYLGNYHVFEAFFKVNTRFQTLLLDLTIPIKLEIPTICTANLKRYYKNKIIPNKHRINVLHLPDPFIVDMLATPPHLLSTYSGLEILVLDNIGVKSFNEILNNLYMLSNLHTLIIKPGDCGKSLNIFLLKIFNILKLKHLKSEYKFKFYQSPLLYYRDEHHYSTIQLVINAYVPYGSFYSLITNFPELH</sequence>
<accession>A0A815W6J9</accession>
<proteinExistence type="predicted"/>
<dbReference type="EMBL" id="CAJNOU010008643">
    <property type="protein sequence ID" value="CAF1539617.1"/>
    <property type="molecule type" value="Genomic_DNA"/>
</dbReference>
<dbReference type="PANTHER" id="PTHR12247:SF132">
    <property type="entry name" value="POLYCOMB PROTEIN SCM"/>
    <property type="match status" value="1"/>
</dbReference>
<dbReference type="SUPFAM" id="SSF63748">
    <property type="entry name" value="Tudor/PWWP/MBT"/>
    <property type="match status" value="1"/>
</dbReference>
<dbReference type="PANTHER" id="PTHR12247">
    <property type="entry name" value="POLYCOMB GROUP PROTEIN"/>
    <property type="match status" value="1"/>
</dbReference>
<dbReference type="InterPro" id="IPR050548">
    <property type="entry name" value="PcG_chromatin_remod_factors"/>
</dbReference>
<organism evidence="3 4">
    <name type="scientific">Rotaria sordida</name>
    <dbReference type="NCBI Taxonomy" id="392033"/>
    <lineage>
        <taxon>Eukaryota</taxon>
        <taxon>Metazoa</taxon>
        <taxon>Spiralia</taxon>
        <taxon>Gnathifera</taxon>
        <taxon>Rotifera</taxon>
        <taxon>Eurotatoria</taxon>
        <taxon>Bdelloidea</taxon>
        <taxon>Philodinida</taxon>
        <taxon>Philodinidae</taxon>
        <taxon>Rotaria</taxon>
    </lineage>
</organism>
<evidence type="ECO:0000256" key="1">
    <source>
        <dbReference type="ARBA" id="ARBA00022737"/>
    </source>
</evidence>
<dbReference type="Proteomes" id="UP000663889">
    <property type="component" value="Unassembled WGS sequence"/>
</dbReference>
<feature type="non-terminal residue" evidence="3">
    <location>
        <position position="360"/>
    </location>
</feature>
<gene>
    <name evidence="3" type="ORF">SEV965_LOCUS38047</name>
</gene>
<feature type="repeat" description="MBT" evidence="2">
    <location>
        <begin position="8"/>
        <end position="118"/>
    </location>
</feature>
<evidence type="ECO:0000313" key="4">
    <source>
        <dbReference type="Proteomes" id="UP000663889"/>
    </source>
</evidence>
<dbReference type="PROSITE" id="PS51079">
    <property type="entry name" value="MBT"/>
    <property type="match status" value="1"/>
</dbReference>
<dbReference type="AlphaFoldDB" id="A0A815W6J9"/>